<dbReference type="Proteomes" id="UP000254040">
    <property type="component" value="Unassembled WGS sequence"/>
</dbReference>
<feature type="domain" description="GFO/IDH/MocA-like oxidoreductase" evidence="2">
    <location>
        <begin position="128"/>
        <end position="249"/>
    </location>
</feature>
<keyword evidence="5" id="KW-1185">Reference proteome</keyword>
<feature type="domain" description="Gfo/Idh/MocA-like oxidoreductase N-terminal" evidence="1">
    <location>
        <begin position="1"/>
        <end position="94"/>
    </location>
</feature>
<dbReference type="AlphaFoldDB" id="A0A378JYD4"/>
<dbReference type="EMBL" id="LNYN01000042">
    <property type="protein sequence ID" value="KTD30750.1"/>
    <property type="molecule type" value="Genomic_DNA"/>
</dbReference>
<accession>A0A378JYD4</accession>
<dbReference type="InterPro" id="IPR051450">
    <property type="entry name" value="Gfo/Idh/MocA_Oxidoreductases"/>
</dbReference>
<name>A0A378JYD4_9GAMM</name>
<dbReference type="PANTHER" id="PTHR43377:SF1">
    <property type="entry name" value="BILIVERDIN REDUCTASE A"/>
    <property type="match status" value="1"/>
</dbReference>
<evidence type="ECO:0000313" key="4">
    <source>
        <dbReference type="EMBL" id="STX63426.1"/>
    </source>
</evidence>
<dbReference type="GO" id="GO:0000166">
    <property type="term" value="F:nucleotide binding"/>
    <property type="evidence" value="ECO:0007669"/>
    <property type="project" value="InterPro"/>
</dbReference>
<dbReference type="InterPro" id="IPR055170">
    <property type="entry name" value="GFO_IDH_MocA-like_dom"/>
</dbReference>
<gene>
    <name evidence="3" type="primary">iolG_2</name>
    <name evidence="3" type="ORF">Lmor_2857</name>
    <name evidence="4" type="ORF">NCTC12239_02371</name>
</gene>
<dbReference type="Gene3D" id="3.40.50.720">
    <property type="entry name" value="NAD(P)-binding Rossmann-like Domain"/>
    <property type="match status" value="1"/>
</dbReference>
<dbReference type="EC" id="1.1.1.18" evidence="3"/>
<sequence length="334" mass="38169">MNYLVIGLGSMGKRRIRCLMANGIPNTNILGYDLKADRRSEVENKYKVSTTSDFKSIKLSDYRAIIISTPPDAHMEYALQAVKASVPMFIEASVIDEGMESLHQLSEENNVIVYPSCTMKYFQGPKLIKELIENNTIGQVFAWQYQSGQYLPDWHPWESIQDFYVSKRITGGCREIVPFELVWLVDLFGNLSELSGLKSKLSDINADIDDIYLLQLKHKSGILGQLIVDVVSRTPVRTIRITGSKGTIEWDDGQKTIRHFTKETNQWETIKLSLGSVEKEYINPEEPYISEIKDFLTCVEHKTQPYYTLQDDYEMLQILKKAEISSTTGKNQTI</sequence>
<protein>
    <submittedName>
        <fullName evidence="3">Inositol 2-dehydrogenase/D-chiro-inositol 3-dehydrogenase</fullName>
        <ecNumber evidence="3">1.1.1.18</ecNumber>
    </submittedName>
    <submittedName>
        <fullName evidence="4">Oxidoreductase family, NAD-binding Rossmann fold</fullName>
    </submittedName>
</protein>
<dbReference type="InterPro" id="IPR000683">
    <property type="entry name" value="Gfo/Idh/MocA-like_OxRdtase_N"/>
</dbReference>
<reference evidence="3 5" key="1">
    <citation type="submission" date="2015-11" db="EMBL/GenBank/DDBJ databases">
        <title>Genomic analysis of 38 Legionella species identifies large and diverse effector repertoires.</title>
        <authorList>
            <person name="Burstein D."/>
            <person name="Amaro F."/>
            <person name="Zusman T."/>
            <person name="Lifshitz Z."/>
            <person name="Cohen O."/>
            <person name="Gilbert J.A."/>
            <person name="Pupko T."/>
            <person name="Shuman H.A."/>
            <person name="Segal G."/>
        </authorList>
    </citation>
    <scope>NUCLEOTIDE SEQUENCE [LARGE SCALE GENOMIC DNA]</scope>
    <source>
        <strain evidence="3 5">ATCC 43877</strain>
    </source>
</reference>
<evidence type="ECO:0000259" key="1">
    <source>
        <dbReference type="Pfam" id="PF01408"/>
    </source>
</evidence>
<dbReference type="PANTHER" id="PTHR43377">
    <property type="entry name" value="BILIVERDIN REDUCTASE A"/>
    <property type="match status" value="1"/>
</dbReference>
<dbReference type="RefSeq" id="WP_051190729.1">
    <property type="nucleotide sequence ID" value="NZ_CAAAJG010000008.1"/>
</dbReference>
<evidence type="ECO:0000313" key="6">
    <source>
        <dbReference type="Proteomes" id="UP000254040"/>
    </source>
</evidence>
<evidence type="ECO:0000259" key="2">
    <source>
        <dbReference type="Pfam" id="PF22725"/>
    </source>
</evidence>
<dbReference type="STRING" id="39962.Lmor_2857"/>
<keyword evidence="3" id="KW-0560">Oxidoreductase</keyword>
<reference evidence="4 6" key="2">
    <citation type="submission" date="2018-06" db="EMBL/GenBank/DDBJ databases">
        <authorList>
            <consortium name="Pathogen Informatics"/>
            <person name="Doyle S."/>
        </authorList>
    </citation>
    <scope>NUCLEOTIDE SEQUENCE [LARGE SCALE GENOMIC DNA]</scope>
    <source>
        <strain evidence="4 6">NCTC12239</strain>
    </source>
</reference>
<dbReference type="InterPro" id="IPR036291">
    <property type="entry name" value="NAD(P)-bd_dom_sf"/>
</dbReference>
<dbReference type="EMBL" id="UGOG01000001">
    <property type="protein sequence ID" value="STX63426.1"/>
    <property type="molecule type" value="Genomic_DNA"/>
</dbReference>
<evidence type="ECO:0000313" key="5">
    <source>
        <dbReference type="Proteomes" id="UP000054985"/>
    </source>
</evidence>
<dbReference type="SUPFAM" id="SSF51735">
    <property type="entry name" value="NAD(P)-binding Rossmann-fold domains"/>
    <property type="match status" value="1"/>
</dbReference>
<dbReference type="SUPFAM" id="SSF55347">
    <property type="entry name" value="Glyceraldehyde-3-phosphate dehydrogenase-like, C-terminal domain"/>
    <property type="match status" value="1"/>
</dbReference>
<dbReference type="Gene3D" id="3.30.360.10">
    <property type="entry name" value="Dihydrodipicolinate Reductase, domain 2"/>
    <property type="match status" value="1"/>
</dbReference>
<dbReference type="Pfam" id="PF22725">
    <property type="entry name" value="GFO_IDH_MocA_C3"/>
    <property type="match status" value="1"/>
</dbReference>
<evidence type="ECO:0000313" key="3">
    <source>
        <dbReference type="EMBL" id="KTD30750.1"/>
    </source>
</evidence>
<dbReference type="Pfam" id="PF01408">
    <property type="entry name" value="GFO_IDH_MocA"/>
    <property type="match status" value="1"/>
</dbReference>
<dbReference type="OrthoDB" id="9781031at2"/>
<organism evidence="4 6">
    <name type="scientific">Legionella moravica</name>
    <dbReference type="NCBI Taxonomy" id="39962"/>
    <lineage>
        <taxon>Bacteria</taxon>
        <taxon>Pseudomonadati</taxon>
        <taxon>Pseudomonadota</taxon>
        <taxon>Gammaproteobacteria</taxon>
        <taxon>Legionellales</taxon>
        <taxon>Legionellaceae</taxon>
        <taxon>Legionella</taxon>
    </lineage>
</organism>
<dbReference type="GO" id="GO:0050112">
    <property type="term" value="F:inositol 2-dehydrogenase (NAD+) activity"/>
    <property type="evidence" value="ECO:0007669"/>
    <property type="project" value="UniProtKB-EC"/>
</dbReference>
<proteinExistence type="predicted"/>
<dbReference type="Proteomes" id="UP000054985">
    <property type="component" value="Unassembled WGS sequence"/>
</dbReference>